<evidence type="ECO:0000313" key="3">
    <source>
        <dbReference type="Proteomes" id="UP000645828"/>
    </source>
</evidence>
<dbReference type="EMBL" id="CAJHUB010000749">
    <property type="protein sequence ID" value="CAD7680532.1"/>
    <property type="molecule type" value="Genomic_DNA"/>
</dbReference>
<sequence length="175" mass="19040">MKEVDMKDTTEASTQQQQQQQPHQHQHQPPLLGAAEQPAPPTTHHGRGHQRSFLALESKGVGPSALPIGGSSCHSREAPPHSPGTGRGLFRFPNPGVASEALIGSLRRRAHATTSKELISTPVGGLRPGECQEWYFLGTETTLENLAVKLLIYTSPECQRAYCVVHIPLLLMTDK</sequence>
<name>A0A811YWE1_NYCPR</name>
<comment type="caution">
    <text evidence="2">The sequence shown here is derived from an EMBL/GenBank/DDBJ whole genome shotgun (WGS) entry which is preliminary data.</text>
</comment>
<feature type="region of interest" description="Disordered" evidence="1">
    <location>
        <begin position="1"/>
        <end position="50"/>
    </location>
</feature>
<evidence type="ECO:0000313" key="2">
    <source>
        <dbReference type="EMBL" id="CAD7680532.1"/>
    </source>
</evidence>
<dbReference type="Proteomes" id="UP000645828">
    <property type="component" value="Unassembled WGS sequence"/>
</dbReference>
<feature type="compositionally biased region" description="Basic and acidic residues" evidence="1">
    <location>
        <begin position="1"/>
        <end position="10"/>
    </location>
</feature>
<proteinExistence type="predicted"/>
<accession>A0A811YWE1</accession>
<feature type="compositionally biased region" description="Low complexity" evidence="1">
    <location>
        <begin position="15"/>
        <end position="30"/>
    </location>
</feature>
<feature type="region of interest" description="Disordered" evidence="1">
    <location>
        <begin position="65"/>
        <end position="93"/>
    </location>
</feature>
<evidence type="ECO:0000256" key="1">
    <source>
        <dbReference type="SAM" id="MobiDB-lite"/>
    </source>
</evidence>
<dbReference type="AlphaFoldDB" id="A0A811YWE1"/>
<reference evidence="2" key="1">
    <citation type="submission" date="2020-12" db="EMBL/GenBank/DDBJ databases">
        <authorList>
            <consortium name="Molecular Ecology Group"/>
        </authorList>
    </citation>
    <scope>NUCLEOTIDE SEQUENCE</scope>
    <source>
        <strain evidence="2">TBG_1078</strain>
    </source>
</reference>
<keyword evidence="3" id="KW-1185">Reference proteome</keyword>
<protein>
    <submittedName>
        <fullName evidence="2">(raccoon dog) hypothetical protein</fullName>
    </submittedName>
</protein>
<organism evidence="2 3">
    <name type="scientific">Nyctereutes procyonoides</name>
    <name type="common">Raccoon dog</name>
    <name type="synonym">Canis procyonoides</name>
    <dbReference type="NCBI Taxonomy" id="34880"/>
    <lineage>
        <taxon>Eukaryota</taxon>
        <taxon>Metazoa</taxon>
        <taxon>Chordata</taxon>
        <taxon>Craniata</taxon>
        <taxon>Vertebrata</taxon>
        <taxon>Euteleostomi</taxon>
        <taxon>Mammalia</taxon>
        <taxon>Eutheria</taxon>
        <taxon>Laurasiatheria</taxon>
        <taxon>Carnivora</taxon>
        <taxon>Caniformia</taxon>
        <taxon>Canidae</taxon>
        <taxon>Nyctereutes</taxon>
    </lineage>
</organism>
<gene>
    <name evidence="2" type="ORF">NYPRO_LOCUS13324</name>
</gene>